<dbReference type="Pfam" id="PF13563">
    <property type="entry name" value="2_5_RNA_ligase2"/>
    <property type="match status" value="1"/>
</dbReference>
<keyword evidence="2" id="KW-1185">Reference proteome</keyword>
<dbReference type="Gene3D" id="3.90.1140.10">
    <property type="entry name" value="Cyclic phosphodiesterase"/>
    <property type="match status" value="1"/>
</dbReference>
<dbReference type="GO" id="GO:0016874">
    <property type="term" value="F:ligase activity"/>
    <property type="evidence" value="ECO:0007669"/>
    <property type="project" value="UniProtKB-KW"/>
</dbReference>
<dbReference type="Proteomes" id="UP000783390">
    <property type="component" value="Unassembled WGS sequence"/>
</dbReference>
<sequence length="177" mass="20685">MYVVDMFLDKKSSRYVKSIWQALSENGIDSSLINMDGLFPHITLAVYDDIDKNKFIEKMKEFKLQLDVIDTKFDVLGAFPTTGACITTPVVTEELLTLHRKYYDYFKEFNSNARAYYLPDNWNPHCSLAMGLDKEKLMEAFKFILNMYEPFEASLEDIALYEIEMENGKFTDSIRLF</sequence>
<dbReference type="EMBL" id="JAGGJZ010000001">
    <property type="protein sequence ID" value="MBP1888772.1"/>
    <property type="molecule type" value="Genomic_DNA"/>
</dbReference>
<accession>A0ABS4EXQ0</accession>
<protein>
    <submittedName>
        <fullName evidence="1">2'-5' RNA ligase</fullName>
    </submittedName>
</protein>
<dbReference type="PANTHER" id="PTHR36039">
    <property type="match status" value="1"/>
</dbReference>
<comment type="caution">
    <text evidence="1">The sequence shown here is derived from an EMBL/GenBank/DDBJ whole genome shotgun (WGS) entry which is preliminary data.</text>
</comment>
<evidence type="ECO:0000313" key="1">
    <source>
        <dbReference type="EMBL" id="MBP1888772.1"/>
    </source>
</evidence>
<dbReference type="PANTHER" id="PTHR36039:SF2">
    <property type="entry name" value="RNA LIGASE_CYCLIC NUCLEOTIDE PHOSPHODIESTERASE FAMILY PROTEIN"/>
    <property type="match status" value="1"/>
</dbReference>
<organism evidence="1 2">
    <name type="scientific">Clostridium moniliforme</name>
    <dbReference type="NCBI Taxonomy" id="39489"/>
    <lineage>
        <taxon>Bacteria</taxon>
        <taxon>Bacillati</taxon>
        <taxon>Bacillota</taxon>
        <taxon>Clostridia</taxon>
        <taxon>Eubacteriales</taxon>
        <taxon>Clostridiaceae</taxon>
        <taxon>Clostridium</taxon>
    </lineage>
</organism>
<name>A0ABS4EXQ0_9CLOT</name>
<reference evidence="1 2" key="1">
    <citation type="submission" date="2021-03" db="EMBL/GenBank/DDBJ databases">
        <title>Genomic Encyclopedia of Type Strains, Phase IV (KMG-IV): sequencing the most valuable type-strain genomes for metagenomic binning, comparative biology and taxonomic classification.</title>
        <authorList>
            <person name="Goeker M."/>
        </authorList>
    </citation>
    <scope>NUCLEOTIDE SEQUENCE [LARGE SCALE GENOMIC DNA]</scope>
    <source>
        <strain evidence="1 2">DSM 3984</strain>
    </source>
</reference>
<dbReference type="SUPFAM" id="SSF55144">
    <property type="entry name" value="LigT-like"/>
    <property type="match status" value="1"/>
</dbReference>
<gene>
    <name evidence="1" type="ORF">J2Z53_000351</name>
</gene>
<evidence type="ECO:0000313" key="2">
    <source>
        <dbReference type="Proteomes" id="UP000783390"/>
    </source>
</evidence>
<keyword evidence="1" id="KW-0436">Ligase</keyword>
<proteinExistence type="predicted"/>
<dbReference type="InterPro" id="IPR009097">
    <property type="entry name" value="Cyclic_Pdiesterase"/>
</dbReference>
<dbReference type="RefSeq" id="WP_209795500.1">
    <property type="nucleotide sequence ID" value="NZ_JAGGJZ010000001.1"/>
</dbReference>